<organism evidence="7 8">
    <name type="scientific">Steinernema hermaphroditum</name>
    <dbReference type="NCBI Taxonomy" id="289476"/>
    <lineage>
        <taxon>Eukaryota</taxon>
        <taxon>Metazoa</taxon>
        <taxon>Ecdysozoa</taxon>
        <taxon>Nematoda</taxon>
        <taxon>Chromadorea</taxon>
        <taxon>Rhabditida</taxon>
        <taxon>Tylenchina</taxon>
        <taxon>Panagrolaimomorpha</taxon>
        <taxon>Strongyloidoidea</taxon>
        <taxon>Steinernematidae</taxon>
        <taxon>Steinernema</taxon>
    </lineage>
</organism>
<evidence type="ECO:0000256" key="2">
    <source>
        <dbReference type="ARBA" id="ARBA00009166"/>
    </source>
</evidence>
<protein>
    <recommendedName>
        <fullName evidence="9">G-protein coupled receptors family 1 profile domain-containing protein</fullName>
    </recommendedName>
</protein>
<feature type="transmembrane region" description="Helical" evidence="6">
    <location>
        <begin position="138"/>
        <end position="158"/>
    </location>
</feature>
<keyword evidence="4 6" id="KW-1133">Transmembrane helix</keyword>
<evidence type="ECO:0000256" key="4">
    <source>
        <dbReference type="ARBA" id="ARBA00022989"/>
    </source>
</evidence>
<evidence type="ECO:0000256" key="5">
    <source>
        <dbReference type="ARBA" id="ARBA00023136"/>
    </source>
</evidence>
<evidence type="ECO:0000256" key="6">
    <source>
        <dbReference type="SAM" id="Phobius"/>
    </source>
</evidence>
<accession>A0AA39LZ26</accession>
<dbReference type="Proteomes" id="UP001175271">
    <property type="component" value="Unassembled WGS sequence"/>
</dbReference>
<proteinExistence type="inferred from homology"/>
<dbReference type="InterPro" id="IPR050920">
    <property type="entry name" value="Nematode_rcpt-like_delta"/>
</dbReference>
<evidence type="ECO:0000256" key="3">
    <source>
        <dbReference type="ARBA" id="ARBA00022692"/>
    </source>
</evidence>
<dbReference type="SUPFAM" id="SSF81321">
    <property type="entry name" value="Family A G protein-coupled receptor-like"/>
    <property type="match status" value="1"/>
</dbReference>
<dbReference type="PANTHER" id="PTHR22945:SF96">
    <property type="entry name" value="SERPENTINE RECEPTOR, CLASS D (DELTA)"/>
    <property type="match status" value="1"/>
</dbReference>
<feature type="transmembrane region" description="Helical" evidence="6">
    <location>
        <begin position="100"/>
        <end position="126"/>
    </location>
</feature>
<evidence type="ECO:0000256" key="1">
    <source>
        <dbReference type="ARBA" id="ARBA00004141"/>
    </source>
</evidence>
<evidence type="ECO:0000313" key="7">
    <source>
        <dbReference type="EMBL" id="KAK0414873.1"/>
    </source>
</evidence>
<dbReference type="Pfam" id="PF10317">
    <property type="entry name" value="7TM_GPCR_Srd"/>
    <property type="match status" value="1"/>
</dbReference>
<sequence length="563" mass="65030">MVMLLRHPDDVSTMATVFSGIHYSTGTIGILANLFVFYCIFFKSNKSIREYRILLANSAITDLICTSALLFLQPRLIPHVFVFVYIAEGPAKYFGPQVAYYAYCIVLNMIFYTFFTFPFSFGYRYYVLKNGPSSYKRLVAICLALYSIAFFQLVMFVFSQSPTDHIRQYAIENLPEIDITNEVVSGNDGARDPLTFVTLFLICVPMFPIYIIVIVIRRRVYQTLANGNFSKRSKQGHQSLVLALTVHAALPVCFIFPPILIYACYHIVPCLRFHFIEFLVFTMFAWTHMVNPFVTFFVYASQLVYLPKLHEFIFGDANTTLIFGAEYIVSNLSAVICSIVADRFIGRFRVAFWSNQITILGFLLLNFVSECGLPLWIVYCGFYFGAFIVWRNNETEVTINMLDYNEYPTVRTLFYVAPFYEHPGEMIFAFDSGTKALLGVTSHRVNELFSLESAYFGETIIEFHIGSGCQSERESCRKMPSGPQHQCAATQIVQQVWRKLEKDYVEFWVDRRRTEFMVKEISAADTTDEEKATAWRLYRNARELLYKNKPYILRHRASPSLQK</sequence>
<dbReference type="EMBL" id="JAUCMV010000002">
    <property type="protein sequence ID" value="KAK0414873.1"/>
    <property type="molecule type" value="Genomic_DNA"/>
</dbReference>
<feature type="transmembrane region" description="Helical" evidence="6">
    <location>
        <begin position="240"/>
        <end position="263"/>
    </location>
</feature>
<comment type="subcellular location">
    <subcellularLocation>
        <location evidence="1">Membrane</location>
        <topology evidence="1">Multi-pass membrane protein</topology>
    </subcellularLocation>
</comment>
<keyword evidence="3 6" id="KW-0812">Transmembrane</keyword>
<comment type="similarity">
    <text evidence="2">Belongs to the nematode receptor-like protein srd family.</text>
</comment>
<dbReference type="PANTHER" id="PTHR22945">
    <property type="entry name" value="SERPENTINE RECEPTOR, CLASS D DELTA"/>
    <property type="match status" value="1"/>
</dbReference>
<dbReference type="GO" id="GO:0016020">
    <property type="term" value="C:membrane"/>
    <property type="evidence" value="ECO:0007669"/>
    <property type="project" value="UniProtKB-SubCell"/>
</dbReference>
<feature type="transmembrane region" description="Helical" evidence="6">
    <location>
        <begin position="53"/>
        <end position="72"/>
    </location>
</feature>
<dbReference type="InterPro" id="IPR019421">
    <property type="entry name" value="7TM_GPCR_serpentine_rcpt_Srd"/>
</dbReference>
<gene>
    <name evidence="7" type="ORF">QR680_011651</name>
</gene>
<feature type="transmembrane region" description="Helical" evidence="6">
    <location>
        <begin position="194"/>
        <end position="216"/>
    </location>
</feature>
<evidence type="ECO:0008006" key="9">
    <source>
        <dbReference type="Google" id="ProtNLM"/>
    </source>
</evidence>
<dbReference type="Gene3D" id="1.20.1070.10">
    <property type="entry name" value="Rhodopsin 7-helix transmembrane proteins"/>
    <property type="match status" value="1"/>
</dbReference>
<feature type="transmembrane region" description="Helical" evidence="6">
    <location>
        <begin position="20"/>
        <end position="41"/>
    </location>
</feature>
<name>A0AA39LZ26_9BILA</name>
<keyword evidence="5 6" id="KW-0472">Membrane</keyword>
<reference evidence="7" key="1">
    <citation type="submission" date="2023-06" db="EMBL/GenBank/DDBJ databases">
        <title>Genomic analysis of the entomopathogenic nematode Steinernema hermaphroditum.</title>
        <authorList>
            <person name="Schwarz E.M."/>
            <person name="Heppert J.K."/>
            <person name="Baniya A."/>
            <person name="Schwartz H.T."/>
            <person name="Tan C.-H."/>
            <person name="Antoshechkin I."/>
            <person name="Sternberg P.W."/>
            <person name="Goodrich-Blair H."/>
            <person name="Dillman A.R."/>
        </authorList>
    </citation>
    <scope>NUCLEOTIDE SEQUENCE</scope>
    <source>
        <strain evidence="7">PS9179</strain>
        <tissue evidence="7">Whole animal</tissue>
    </source>
</reference>
<evidence type="ECO:0000313" key="8">
    <source>
        <dbReference type="Proteomes" id="UP001175271"/>
    </source>
</evidence>
<keyword evidence="8" id="KW-1185">Reference proteome</keyword>
<comment type="caution">
    <text evidence="7">The sequence shown here is derived from an EMBL/GenBank/DDBJ whole genome shotgun (WGS) entry which is preliminary data.</text>
</comment>
<feature type="transmembrane region" description="Helical" evidence="6">
    <location>
        <begin position="275"/>
        <end position="300"/>
    </location>
</feature>
<dbReference type="AlphaFoldDB" id="A0AA39LZ26"/>